<sequence>MARRSFFREPLDKLEAYCNGKKRKKRIFKEKRMENNLH</sequence>
<dbReference type="AlphaFoldDB" id="A0A1R3I3G5"/>
<proteinExistence type="predicted"/>
<protein>
    <submittedName>
        <fullName evidence="1">Uncharacterized protein</fullName>
    </submittedName>
</protein>
<organism evidence="1 2">
    <name type="scientific">Corchorus capsularis</name>
    <name type="common">Jute</name>
    <dbReference type="NCBI Taxonomy" id="210143"/>
    <lineage>
        <taxon>Eukaryota</taxon>
        <taxon>Viridiplantae</taxon>
        <taxon>Streptophyta</taxon>
        <taxon>Embryophyta</taxon>
        <taxon>Tracheophyta</taxon>
        <taxon>Spermatophyta</taxon>
        <taxon>Magnoliopsida</taxon>
        <taxon>eudicotyledons</taxon>
        <taxon>Gunneridae</taxon>
        <taxon>Pentapetalae</taxon>
        <taxon>rosids</taxon>
        <taxon>malvids</taxon>
        <taxon>Malvales</taxon>
        <taxon>Malvaceae</taxon>
        <taxon>Grewioideae</taxon>
        <taxon>Apeibeae</taxon>
        <taxon>Corchorus</taxon>
    </lineage>
</organism>
<evidence type="ECO:0000313" key="2">
    <source>
        <dbReference type="Proteomes" id="UP000188268"/>
    </source>
</evidence>
<dbReference type="Gramene" id="OMO77051">
    <property type="protein sequence ID" value="OMO77051"/>
    <property type="gene ID" value="CCACVL1_15217"/>
</dbReference>
<keyword evidence="2" id="KW-1185">Reference proteome</keyword>
<dbReference type="EMBL" id="AWWV01010814">
    <property type="protein sequence ID" value="OMO77051.1"/>
    <property type="molecule type" value="Genomic_DNA"/>
</dbReference>
<evidence type="ECO:0000313" key="1">
    <source>
        <dbReference type="EMBL" id="OMO77051.1"/>
    </source>
</evidence>
<reference evidence="1 2" key="1">
    <citation type="submission" date="2013-09" db="EMBL/GenBank/DDBJ databases">
        <title>Corchorus capsularis genome sequencing.</title>
        <authorList>
            <person name="Alam M."/>
            <person name="Haque M.S."/>
            <person name="Islam M.S."/>
            <person name="Emdad E.M."/>
            <person name="Islam M.M."/>
            <person name="Ahmed B."/>
            <person name="Halim A."/>
            <person name="Hossen Q.M.M."/>
            <person name="Hossain M.Z."/>
            <person name="Ahmed R."/>
            <person name="Khan M.M."/>
            <person name="Islam R."/>
            <person name="Rashid M.M."/>
            <person name="Khan S.A."/>
            <person name="Rahman M.S."/>
            <person name="Alam M."/>
        </authorList>
    </citation>
    <scope>NUCLEOTIDE SEQUENCE [LARGE SCALE GENOMIC DNA]</scope>
    <source>
        <strain evidence="2">cv. CVL-1</strain>
        <tissue evidence="1">Whole seedling</tissue>
    </source>
</reference>
<dbReference type="Proteomes" id="UP000188268">
    <property type="component" value="Unassembled WGS sequence"/>
</dbReference>
<comment type="caution">
    <text evidence="1">The sequence shown here is derived from an EMBL/GenBank/DDBJ whole genome shotgun (WGS) entry which is preliminary data.</text>
</comment>
<accession>A0A1R3I3G5</accession>
<gene>
    <name evidence="1" type="ORF">CCACVL1_15217</name>
</gene>
<name>A0A1R3I3G5_COCAP</name>